<dbReference type="InterPro" id="IPR058625">
    <property type="entry name" value="MdtA-like_BSH"/>
</dbReference>
<dbReference type="InterPro" id="IPR006143">
    <property type="entry name" value="RND_pump_MFP"/>
</dbReference>
<name>A0A4Y9LDL5_9BRAD</name>
<comment type="subcellular location">
    <subcellularLocation>
        <location evidence="1">Cell envelope</location>
    </subcellularLocation>
</comment>
<evidence type="ECO:0000256" key="2">
    <source>
        <dbReference type="ARBA" id="ARBA00009477"/>
    </source>
</evidence>
<feature type="coiled-coil region" evidence="3">
    <location>
        <begin position="174"/>
        <end position="201"/>
    </location>
</feature>
<feature type="domain" description="Multidrug resistance protein MdtA-like beta-barrel" evidence="6">
    <location>
        <begin position="242"/>
        <end position="329"/>
    </location>
</feature>
<gene>
    <name evidence="8" type="ORF">E4K66_08275</name>
</gene>
<evidence type="ECO:0000313" key="9">
    <source>
        <dbReference type="Proteomes" id="UP000298225"/>
    </source>
</evidence>
<dbReference type="GO" id="GO:0005886">
    <property type="term" value="C:plasma membrane"/>
    <property type="evidence" value="ECO:0007669"/>
    <property type="project" value="TreeGrafter"/>
</dbReference>
<evidence type="ECO:0000259" key="6">
    <source>
        <dbReference type="Pfam" id="PF25944"/>
    </source>
</evidence>
<evidence type="ECO:0000313" key="8">
    <source>
        <dbReference type="EMBL" id="TFV41059.1"/>
    </source>
</evidence>
<dbReference type="Pfam" id="PF25876">
    <property type="entry name" value="HH_MFP_RND"/>
    <property type="match status" value="1"/>
</dbReference>
<dbReference type="InterPro" id="IPR058626">
    <property type="entry name" value="MdtA-like_b-barrel"/>
</dbReference>
<dbReference type="Pfam" id="PF25944">
    <property type="entry name" value="Beta-barrel_RND"/>
    <property type="match status" value="1"/>
</dbReference>
<proteinExistence type="inferred from homology"/>
<dbReference type="Gene3D" id="2.40.30.170">
    <property type="match status" value="1"/>
</dbReference>
<evidence type="ECO:0000259" key="5">
    <source>
        <dbReference type="Pfam" id="PF25917"/>
    </source>
</evidence>
<evidence type="ECO:0000259" key="7">
    <source>
        <dbReference type="Pfam" id="PF25967"/>
    </source>
</evidence>
<dbReference type="Gene3D" id="1.10.287.470">
    <property type="entry name" value="Helix hairpin bin"/>
    <property type="match status" value="1"/>
</dbReference>
<comment type="similarity">
    <text evidence="2">Belongs to the membrane fusion protein (MFP) (TC 8.A.1) family.</text>
</comment>
<dbReference type="InterPro" id="IPR058624">
    <property type="entry name" value="MdtA-like_HH"/>
</dbReference>
<dbReference type="Gene3D" id="2.40.420.20">
    <property type="match status" value="1"/>
</dbReference>
<evidence type="ECO:0000256" key="3">
    <source>
        <dbReference type="SAM" id="Coils"/>
    </source>
</evidence>
<feature type="domain" description="Multidrug resistance protein MdtA-like C-terminal permuted SH3" evidence="7">
    <location>
        <begin position="337"/>
        <end position="395"/>
    </location>
</feature>
<dbReference type="PANTHER" id="PTHR30158">
    <property type="entry name" value="ACRA/E-RELATED COMPONENT OF DRUG EFFLUX TRANSPORTER"/>
    <property type="match status" value="1"/>
</dbReference>
<dbReference type="EMBL" id="SPQU01000003">
    <property type="protein sequence ID" value="TFV41059.1"/>
    <property type="molecule type" value="Genomic_DNA"/>
</dbReference>
<dbReference type="AlphaFoldDB" id="A0A4Y9LDL5"/>
<reference evidence="8 9" key="1">
    <citation type="submission" date="2019-03" db="EMBL/GenBank/DDBJ databases">
        <title>Bradyrhizobium strains diversity isolated from Chamaecrista fasciculata.</title>
        <authorList>
            <person name="Urquiaga M.C.O."/>
            <person name="Hungria M."/>
            <person name="Delamuta J.R.M."/>
        </authorList>
    </citation>
    <scope>NUCLEOTIDE SEQUENCE [LARGE SCALE GENOMIC DNA]</scope>
    <source>
        <strain evidence="8 9">CNPSo 3424</strain>
    </source>
</reference>
<dbReference type="GO" id="GO:0046677">
    <property type="term" value="P:response to antibiotic"/>
    <property type="evidence" value="ECO:0007669"/>
    <property type="project" value="TreeGrafter"/>
</dbReference>
<evidence type="ECO:0000256" key="1">
    <source>
        <dbReference type="ARBA" id="ARBA00004196"/>
    </source>
</evidence>
<feature type="domain" description="Multidrug resistance protein MdtA-like barrel-sandwich hybrid" evidence="5">
    <location>
        <begin position="96"/>
        <end position="237"/>
    </location>
</feature>
<dbReference type="InterPro" id="IPR058627">
    <property type="entry name" value="MdtA-like_C"/>
</dbReference>
<protein>
    <submittedName>
        <fullName evidence="8">Efflux RND transporter periplasmic adaptor subunit</fullName>
    </submittedName>
</protein>
<comment type="caution">
    <text evidence="8">The sequence shown here is derived from an EMBL/GenBank/DDBJ whole genome shotgun (WGS) entry which is preliminary data.</text>
</comment>
<dbReference type="Proteomes" id="UP000298225">
    <property type="component" value="Unassembled WGS sequence"/>
</dbReference>
<dbReference type="Pfam" id="PF25917">
    <property type="entry name" value="BSH_RND"/>
    <property type="match status" value="1"/>
</dbReference>
<dbReference type="SUPFAM" id="SSF111369">
    <property type="entry name" value="HlyD-like secretion proteins"/>
    <property type="match status" value="1"/>
</dbReference>
<accession>A0A4Y9LDL5</accession>
<dbReference type="PANTHER" id="PTHR30158:SF24">
    <property type="entry name" value="HLYD FAMILY SECRETION PROTEIN"/>
    <property type="match status" value="1"/>
</dbReference>
<dbReference type="GO" id="GO:0022857">
    <property type="term" value="F:transmembrane transporter activity"/>
    <property type="evidence" value="ECO:0007669"/>
    <property type="project" value="InterPro"/>
</dbReference>
<dbReference type="OrthoDB" id="9816569at2"/>
<dbReference type="GO" id="GO:0030313">
    <property type="term" value="C:cell envelope"/>
    <property type="evidence" value="ECO:0007669"/>
    <property type="project" value="UniProtKB-SubCell"/>
</dbReference>
<sequence length="419" mass="45349">MFHGQSFIASLPHRQTAIGGYRMTATNPATAARRNGAWRHIGRVLSAAASVALLAGCEDKNTFVAPPPPKVDVATPVQRPVTRYIEATGNTAPIKSVDLVARVQGFLQSIDYQDGTFVKQGTQLFTIEPETYKLKLEQAQAAEIGAQASVRQAEADYKRQAELVQRQAVSQATLDTSTSNRDNAQANLQQAQANTKLAEVNYGYTKVTAPFDGIVSAHMVSVGELVGVSSPTQLATIVAMDPIYVNFTVNEQDVLRIRAEATRRGLTPADMKQFPIQVGLQTETGYPHEGKLDYVSPTLNQSTGTLAVRGLIANDKRVLVPGYFVRVRVPFSQEKDSLLVPDAALGSDQGGRYLLVVNGDNVVEQRKVQIGPLDNGLRVIESGLKPDDRIVIAGLLRVIPGQKIDPQVTKIEQPQASSK</sequence>
<dbReference type="Gene3D" id="2.40.50.100">
    <property type="match status" value="1"/>
</dbReference>
<dbReference type="Pfam" id="PF25967">
    <property type="entry name" value="RND-MFP_C"/>
    <property type="match status" value="1"/>
</dbReference>
<keyword evidence="3" id="KW-0175">Coiled coil</keyword>
<evidence type="ECO:0000259" key="4">
    <source>
        <dbReference type="Pfam" id="PF25876"/>
    </source>
</evidence>
<feature type="domain" description="Multidrug resistance protein MdtA-like alpha-helical hairpin" evidence="4">
    <location>
        <begin position="136"/>
        <end position="205"/>
    </location>
</feature>
<organism evidence="8 9">
    <name type="scientific">Bradyrhizobium frederickii</name>
    <dbReference type="NCBI Taxonomy" id="2560054"/>
    <lineage>
        <taxon>Bacteria</taxon>
        <taxon>Pseudomonadati</taxon>
        <taxon>Pseudomonadota</taxon>
        <taxon>Alphaproteobacteria</taxon>
        <taxon>Hyphomicrobiales</taxon>
        <taxon>Nitrobacteraceae</taxon>
        <taxon>Bradyrhizobium</taxon>
    </lineage>
</organism>
<dbReference type="FunFam" id="2.40.420.20:FF:000001">
    <property type="entry name" value="Efflux RND transporter periplasmic adaptor subunit"/>
    <property type="match status" value="1"/>
</dbReference>
<dbReference type="NCBIfam" id="TIGR01730">
    <property type="entry name" value="RND_mfp"/>
    <property type="match status" value="1"/>
</dbReference>
<keyword evidence="9" id="KW-1185">Reference proteome</keyword>